<dbReference type="PROSITE" id="PS50821">
    <property type="entry name" value="PAZ"/>
    <property type="match status" value="1"/>
</dbReference>
<dbReference type="SUPFAM" id="SSF101690">
    <property type="entry name" value="PAZ domain"/>
    <property type="match status" value="1"/>
</dbReference>
<reference evidence="7 8" key="1">
    <citation type="journal article" date="2006" name="Science">
        <title>The genome of black cottonwood, Populus trichocarpa (Torr. &amp; Gray).</title>
        <authorList>
            <person name="Tuskan G.A."/>
            <person name="Difazio S."/>
            <person name="Jansson S."/>
            <person name="Bohlmann J."/>
            <person name="Grigoriev I."/>
            <person name="Hellsten U."/>
            <person name="Putnam N."/>
            <person name="Ralph S."/>
            <person name="Rombauts S."/>
            <person name="Salamov A."/>
            <person name="Schein J."/>
            <person name="Sterck L."/>
            <person name="Aerts A."/>
            <person name="Bhalerao R.R."/>
            <person name="Bhalerao R.P."/>
            <person name="Blaudez D."/>
            <person name="Boerjan W."/>
            <person name="Brun A."/>
            <person name="Brunner A."/>
            <person name="Busov V."/>
            <person name="Campbell M."/>
            <person name="Carlson J."/>
            <person name="Chalot M."/>
            <person name="Chapman J."/>
            <person name="Chen G.L."/>
            <person name="Cooper D."/>
            <person name="Coutinho P.M."/>
            <person name="Couturier J."/>
            <person name="Covert S."/>
            <person name="Cronk Q."/>
            <person name="Cunningham R."/>
            <person name="Davis J."/>
            <person name="Degroeve S."/>
            <person name="Dejardin A."/>
            <person name="Depamphilis C."/>
            <person name="Detter J."/>
            <person name="Dirks B."/>
            <person name="Dubchak I."/>
            <person name="Duplessis S."/>
            <person name="Ehlting J."/>
            <person name="Ellis B."/>
            <person name="Gendler K."/>
            <person name="Goodstein D."/>
            <person name="Gribskov M."/>
            <person name="Grimwood J."/>
            <person name="Groover A."/>
            <person name="Gunter L."/>
            <person name="Hamberger B."/>
            <person name="Heinze B."/>
            <person name="Helariutta Y."/>
            <person name="Henrissat B."/>
            <person name="Holligan D."/>
            <person name="Holt R."/>
            <person name="Huang W."/>
            <person name="Islam-Faridi N."/>
            <person name="Jones S."/>
            <person name="Jones-Rhoades M."/>
            <person name="Jorgensen R."/>
            <person name="Joshi C."/>
            <person name="Kangasjarvi J."/>
            <person name="Karlsson J."/>
            <person name="Kelleher C."/>
            <person name="Kirkpatrick R."/>
            <person name="Kirst M."/>
            <person name="Kohler A."/>
            <person name="Kalluri U."/>
            <person name="Larimer F."/>
            <person name="Leebens-Mack J."/>
            <person name="Leple J.C."/>
            <person name="Locascio P."/>
            <person name="Lou Y."/>
            <person name="Lucas S."/>
            <person name="Martin F."/>
            <person name="Montanini B."/>
            <person name="Napoli C."/>
            <person name="Nelson D.R."/>
            <person name="Nelson C."/>
            <person name="Nieminen K."/>
            <person name="Nilsson O."/>
            <person name="Pereda V."/>
            <person name="Peter G."/>
            <person name="Philippe R."/>
            <person name="Pilate G."/>
            <person name="Poliakov A."/>
            <person name="Razumovskaya J."/>
            <person name="Richardson P."/>
            <person name="Rinaldi C."/>
            <person name="Ritland K."/>
            <person name="Rouze P."/>
            <person name="Ryaboy D."/>
            <person name="Schmutz J."/>
            <person name="Schrader J."/>
            <person name="Segerman B."/>
            <person name="Shin H."/>
            <person name="Siddiqui A."/>
            <person name="Sterky F."/>
            <person name="Terry A."/>
            <person name="Tsai C.J."/>
            <person name="Uberbacher E."/>
            <person name="Unneberg P."/>
            <person name="Vahala J."/>
            <person name="Wall K."/>
            <person name="Wessler S."/>
            <person name="Yang G."/>
            <person name="Yin T."/>
            <person name="Douglas C."/>
            <person name="Marra M."/>
            <person name="Sandberg G."/>
            <person name="Van de Peer Y."/>
            <person name="Rokhsar D."/>
        </authorList>
    </citation>
    <scope>NUCLEOTIDE SEQUENCE [LARGE SCALE GENOMIC DNA]</scope>
    <source>
        <strain evidence="8">cv. Nisqually</strain>
    </source>
</reference>
<dbReference type="GO" id="GO:0003723">
    <property type="term" value="F:RNA binding"/>
    <property type="evidence" value="ECO:0000318"/>
    <property type="project" value="GO_Central"/>
</dbReference>
<dbReference type="Proteomes" id="UP000006729">
    <property type="component" value="Chromosome 8"/>
</dbReference>
<dbReference type="Gramene" id="Potri.008G010500.2.v4.1">
    <property type="protein sequence ID" value="Potri.008G010500.2.v4.1"/>
    <property type="gene ID" value="Potri.008G010500.v4.1"/>
</dbReference>
<dbReference type="OMA" id="IERWAIC"/>
<dbReference type="Gene3D" id="2.170.260.10">
    <property type="entry name" value="paz domain"/>
    <property type="match status" value="1"/>
</dbReference>
<dbReference type="GO" id="GO:0005634">
    <property type="term" value="C:nucleus"/>
    <property type="evidence" value="ECO:0000318"/>
    <property type="project" value="GO_Central"/>
</dbReference>
<dbReference type="InterPro" id="IPR036085">
    <property type="entry name" value="PAZ_dom_sf"/>
</dbReference>
<dbReference type="InterPro" id="IPR036397">
    <property type="entry name" value="RNaseH_sf"/>
</dbReference>
<dbReference type="GO" id="GO:0004521">
    <property type="term" value="F:RNA endonuclease activity"/>
    <property type="evidence" value="ECO:0000318"/>
    <property type="project" value="GO_Central"/>
</dbReference>
<proteinExistence type="inferred from homology"/>
<comment type="similarity">
    <text evidence="1">Belongs to the argonaute family. Ago subfamily.</text>
</comment>
<dbReference type="Pfam" id="PF16488">
    <property type="entry name" value="ArgoL2"/>
    <property type="match status" value="1"/>
</dbReference>
<evidence type="ECO:0000256" key="3">
    <source>
        <dbReference type="ARBA" id="ARBA00022845"/>
    </source>
</evidence>
<dbReference type="eggNOG" id="KOG1041">
    <property type="taxonomic scope" value="Eukaryota"/>
</dbReference>
<dbReference type="Pfam" id="PF16487">
    <property type="entry name" value="ArgoMid"/>
    <property type="match status" value="1"/>
</dbReference>
<dbReference type="SMART" id="SM01163">
    <property type="entry name" value="DUF1785"/>
    <property type="match status" value="1"/>
</dbReference>
<dbReference type="InterPro" id="IPR032473">
    <property type="entry name" value="Argonaute_Mid_dom"/>
</dbReference>
<evidence type="ECO:0000256" key="4">
    <source>
        <dbReference type="ARBA" id="ARBA00022884"/>
    </source>
</evidence>
<dbReference type="InterPro" id="IPR003100">
    <property type="entry name" value="PAZ_dom"/>
</dbReference>
<dbReference type="PANTHER" id="PTHR22891">
    <property type="entry name" value="EUKARYOTIC TRANSLATION INITIATION FACTOR 2C"/>
    <property type="match status" value="1"/>
</dbReference>
<keyword evidence="5" id="KW-0943">RNA-mediated gene silencing</keyword>
<evidence type="ECO:0000256" key="2">
    <source>
        <dbReference type="ARBA" id="ARBA00022491"/>
    </source>
</evidence>
<dbReference type="InterPro" id="IPR045246">
    <property type="entry name" value="Piwi_ago-like"/>
</dbReference>
<dbReference type="InterPro" id="IPR012337">
    <property type="entry name" value="RNaseH-like_sf"/>
</dbReference>
<dbReference type="CDD" id="cd04657">
    <property type="entry name" value="Piwi_ago-like"/>
    <property type="match status" value="1"/>
</dbReference>
<sequence length="100" mass="11331">MDIIQWNWVFYAVIWGSIAAATSICVMILNVIPMFVGYWAIFNMTGEGSFCVCLLGIIIAALLPRLDGIQIVREAEKFGHLWDIAVEVEMNPIMKPPTWR</sequence>
<dbReference type="AlphaFoldDB" id="B9HK80"/>
<dbReference type="FunFam" id="2.170.260.10:FF:000008">
    <property type="entry name" value="Protein argonaute 7"/>
    <property type="match status" value="1"/>
</dbReference>
<dbReference type="Pfam" id="PF02171">
    <property type="entry name" value="Piwi"/>
    <property type="match status" value="1"/>
</dbReference>
<dbReference type="InterPro" id="IPR032472">
    <property type="entry name" value="ArgoL2"/>
</dbReference>
<dbReference type="InterPro" id="IPR014811">
    <property type="entry name" value="ArgoL1"/>
</dbReference>
<protein>
    <recommendedName>
        <fullName evidence="9">Argonaute family protein</fullName>
    </recommendedName>
</protein>
<dbReference type="FunFam" id="3.30.420.10:FF:000091">
    <property type="entry name" value="Protein argonaute 3"/>
    <property type="match status" value="1"/>
</dbReference>
<accession>B9HK80</accession>
<dbReference type="Pfam" id="PF16486">
    <property type="entry name" value="ArgoN"/>
    <property type="match status" value="1"/>
</dbReference>
<dbReference type="Pfam" id="PF08699">
    <property type="entry name" value="ArgoL1"/>
    <property type="match status" value="1"/>
</dbReference>
<dbReference type="InterPro" id="IPR003165">
    <property type="entry name" value="Piwi"/>
</dbReference>
<evidence type="ECO:0000313" key="8">
    <source>
        <dbReference type="Proteomes" id="UP000006729"/>
    </source>
</evidence>
<dbReference type="SMART" id="SM00950">
    <property type="entry name" value="Piwi"/>
    <property type="match status" value="1"/>
</dbReference>
<dbReference type="GO" id="GO:0051607">
    <property type="term" value="P:defense response to virus"/>
    <property type="evidence" value="ECO:0007669"/>
    <property type="project" value="UniProtKB-ARBA"/>
</dbReference>
<comment type="caution">
    <text evidence="7">The sequence shown here is derived from an EMBL/GenBank/DDBJ whole genome shotgun (WGS) entry which is preliminary data.</text>
</comment>
<dbReference type="Gene3D" id="3.30.420.10">
    <property type="entry name" value="Ribonuclease H-like superfamily/Ribonuclease H"/>
    <property type="match status" value="1"/>
</dbReference>
<dbReference type="CDD" id="cd02846">
    <property type="entry name" value="PAZ_argonaute_like"/>
    <property type="match status" value="1"/>
</dbReference>
<keyword evidence="6" id="KW-0687">Ribonucleoprotein</keyword>
<keyword evidence="4" id="KW-0694">RNA-binding</keyword>
<keyword evidence="8" id="KW-1185">Reference proteome</keyword>
<dbReference type="EMBL" id="CM009297">
    <property type="protein sequence ID" value="PNT22023.3"/>
    <property type="molecule type" value="Genomic_DNA"/>
</dbReference>
<dbReference type="InterPro" id="IPR032474">
    <property type="entry name" value="Argonaute_N"/>
</dbReference>
<evidence type="ECO:0000313" key="7">
    <source>
        <dbReference type="EMBL" id="PNT22023.3"/>
    </source>
</evidence>
<dbReference type="Gene3D" id="3.40.50.2300">
    <property type="match status" value="1"/>
</dbReference>
<dbReference type="STRING" id="3694.B9HK80"/>
<dbReference type="GO" id="GO:1990904">
    <property type="term" value="C:ribonucleoprotein complex"/>
    <property type="evidence" value="ECO:0007669"/>
    <property type="project" value="UniProtKB-KW"/>
</dbReference>
<keyword evidence="3" id="KW-0810">Translation regulation</keyword>
<dbReference type="SUPFAM" id="SSF53098">
    <property type="entry name" value="Ribonuclease H-like"/>
    <property type="match status" value="1"/>
</dbReference>
<accession>A0A2K1Z9S5</accession>
<dbReference type="Pfam" id="PF02170">
    <property type="entry name" value="PAZ"/>
    <property type="match status" value="1"/>
</dbReference>
<keyword evidence="2" id="KW-0678">Repressor</keyword>
<dbReference type="GO" id="GO:0005737">
    <property type="term" value="C:cytoplasm"/>
    <property type="evidence" value="ECO:0000318"/>
    <property type="project" value="GO_Central"/>
</dbReference>
<evidence type="ECO:0000256" key="1">
    <source>
        <dbReference type="ARBA" id="ARBA00008201"/>
    </source>
</evidence>
<evidence type="ECO:0000256" key="6">
    <source>
        <dbReference type="ARBA" id="ARBA00023274"/>
    </source>
</evidence>
<dbReference type="PROSITE" id="PS50822">
    <property type="entry name" value="PIWI"/>
    <property type="match status" value="1"/>
</dbReference>
<dbReference type="GO" id="GO:0006417">
    <property type="term" value="P:regulation of translation"/>
    <property type="evidence" value="ECO:0007669"/>
    <property type="project" value="UniProtKB-KW"/>
</dbReference>
<evidence type="ECO:0000256" key="5">
    <source>
        <dbReference type="ARBA" id="ARBA00023158"/>
    </source>
</evidence>
<gene>
    <name evidence="7" type="ORF">POPTR_008G011461v4</name>
</gene>
<dbReference type="OrthoDB" id="10252740at2759"/>
<name>B9HK80_POPTR</name>
<dbReference type="HOGENOM" id="CLU_004544_2_0_1"/>
<organism evidence="7 8">
    <name type="scientific">Populus trichocarpa</name>
    <name type="common">Western balsam poplar</name>
    <name type="synonym">Populus balsamifera subsp. trichocarpa</name>
    <dbReference type="NCBI Taxonomy" id="3694"/>
    <lineage>
        <taxon>Eukaryota</taxon>
        <taxon>Viridiplantae</taxon>
        <taxon>Streptophyta</taxon>
        <taxon>Embryophyta</taxon>
        <taxon>Tracheophyta</taxon>
        <taxon>Spermatophyta</taxon>
        <taxon>Magnoliopsida</taxon>
        <taxon>eudicotyledons</taxon>
        <taxon>Gunneridae</taxon>
        <taxon>Pentapetalae</taxon>
        <taxon>rosids</taxon>
        <taxon>fabids</taxon>
        <taxon>Malpighiales</taxon>
        <taxon>Salicaceae</taxon>
        <taxon>Saliceae</taxon>
        <taxon>Populus</taxon>
    </lineage>
</organism>
<dbReference type="GO" id="GO:0031047">
    <property type="term" value="P:regulatory ncRNA-mediated gene silencing"/>
    <property type="evidence" value="ECO:0000318"/>
    <property type="project" value="GO_Central"/>
</dbReference>
<evidence type="ECO:0008006" key="9">
    <source>
        <dbReference type="Google" id="ProtNLM"/>
    </source>
</evidence>